<dbReference type="PANTHER" id="PTHR24177:SF470">
    <property type="entry name" value="ANKYRIN REPEAT PROTEIN"/>
    <property type="match status" value="1"/>
</dbReference>
<dbReference type="AlphaFoldDB" id="A0ABD1PI79"/>
<keyword evidence="1" id="KW-0472">Membrane</keyword>
<organism evidence="3 4">
    <name type="scientific">Forsythia ovata</name>
    <dbReference type="NCBI Taxonomy" id="205694"/>
    <lineage>
        <taxon>Eukaryota</taxon>
        <taxon>Viridiplantae</taxon>
        <taxon>Streptophyta</taxon>
        <taxon>Embryophyta</taxon>
        <taxon>Tracheophyta</taxon>
        <taxon>Spermatophyta</taxon>
        <taxon>Magnoliopsida</taxon>
        <taxon>eudicotyledons</taxon>
        <taxon>Gunneridae</taxon>
        <taxon>Pentapetalae</taxon>
        <taxon>asterids</taxon>
        <taxon>lamiids</taxon>
        <taxon>Lamiales</taxon>
        <taxon>Oleaceae</taxon>
        <taxon>Forsythieae</taxon>
        <taxon>Forsythia</taxon>
    </lineage>
</organism>
<reference evidence="4" key="1">
    <citation type="submission" date="2024-07" db="EMBL/GenBank/DDBJ databases">
        <title>Two chromosome-level genome assemblies of Korean endemic species Abeliophyllum distichum and Forsythia ovata (Oleaceae).</title>
        <authorList>
            <person name="Jang H."/>
        </authorList>
    </citation>
    <scope>NUCLEOTIDE SEQUENCE [LARGE SCALE GENOMIC DNA]</scope>
</reference>
<name>A0ABD1PI79_9LAMI</name>
<dbReference type="Proteomes" id="UP001604277">
    <property type="component" value="Unassembled WGS sequence"/>
</dbReference>
<evidence type="ECO:0000313" key="3">
    <source>
        <dbReference type="EMBL" id="KAL2463342.1"/>
    </source>
</evidence>
<evidence type="ECO:0000256" key="1">
    <source>
        <dbReference type="SAM" id="Phobius"/>
    </source>
</evidence>
<feature type="transmembrane region" description="Helical" evidence="1">
    <location>
        <begin position="95"/>
        <end position="114"/>
    </location>
</feature>
<dbReference type="EMBL" id="JBFOLJ010000019">
    <property type="protein sequence ID" value="KAL2463342.1"/>
    <property type="molecule type" value="Genomic_DNA"/>
</dbReference>
<comment type="caution">
    <text evidence="3">The sequence shown here is derived from an EMBL/GenBank/DDBJ whole genome shotgun (WGS) entry which is preliminary data.</text>
</comment>
<dbReference type="PANTHER" id="PTHR24177">
    <property type="entry name" value="CASKIN"/>
    <property type="match status" value="1"/>
</dbReference>
<feature type="transmembrane region" description="Helical" evidence="1">
    <location>
        <begin position="178"/>
        <end position="199"/>
    </location>
</feature>
<dbReference type="Pfam" id="PF13962">
    <property type="entry name" value="PGG"/>
    <property type="match status" value="1"/>
</dbReference>
<evidence type="ECO:0000259" key="2">
    <source>
        <dbReference type="Pfam" id="PF13962"/>
    </source>
</evidence>
<keyword evidence="4" id="KW-1185">Reference proteome</keyword>
<keyword evidence="1" id="KW-0812">Transmembrane</keyword>
<dbReference type="InterPro" id="IPR026961">
    <property type="entry name" value="PGG_dom"/>
</dbReference>
<evidence type="ECO:0000313" key="4">
    <source>
        <dbReference type="Proteomes" id="UP001604277"/>
    </source>
</evidence>
<feature type="transmembrane region" description="Helical" evidence="1">
    <location>
        <begin position="134"/>
        <end position="157"/>
    </location>
</feature>
<accession>A0ABD1PI79</accession>
<feature type="domain" description="PGG" evidence="2">
    <location>
        <begin position="87"/>
        <end position="197"/>
    </location>
</feature>
<feature type="transmembrane region" description="Helical" evidence="1">
    <location>
        <begin position="211"/>
        <end position="235"/>
    </location>
</feature>
<protein>
    <submittedName>
        <fullName evidence="3">Ankyrin repeat family protein</fullName>
    </submittedName>
</protein>
<proteinExistence type="predicted"/>
<sequence>MKLPEFLFHQLDDQGNSIMHLAAMNGELEPWRIPGAALQMQWEIRWYKHVMHSIPPLCFAHNNNKGETPRKIFKQTHEKLIKEGSYWLIKTSESCSVIAALIAAVAFATSATMPGGLDDKTGHPVLEDHIAFDVFSITSLVALCLSITALVFFLAIITSRCQEREFKITLPRKLLMGLSSLFASIVAMLVSFCAGHTFILREKLKYAAVPIYAVACIPVAFFAVAQLPLYFDILWTTLVKVPLRSYKVFHQ</sequence>
<gene>
    <name evidence="3" type="ORF">Fot_52998</name>
</gene>
<keyword evidence="1" id="KW-1133">Transmembrane helix</keyword>